<dbReference type="AlphaFoldDB" id="A0A1T4REN0"/>
<evidence type="ECO:0000313" key="1">
    <source>
        <dbReference type="EMBL" id="SKA14091.1"/>
    </source>
</evidence>
<name>A0A1T4REN0_9BACT</name>
<proteinExistence type="predicted"/>
<gene>
    <name evidence="1" type="ORF">SAMN02745108_02669</name>
</gene>
<dbReference type="Proteomes" id="UP000190449">
    <property type="component" value="Unassembled WGS sequence"/>
</dbReference>
<protein>
    <submittedName>
        <fullName evidence="1">WYL domain-containing protein</fullName>
    </submittedName>
</protein>
<organism evidence="1 2">
    <name type="scientific">Fibrobacter intestinalis</name>
    <dbReference type="NCBI Taxonomy" id="28122"/>
    <lineage>
        <taxon>Bacteria</taxon>
        <taxon>Pseudomonadati</taxon>
        <taxon>Fibrobacterota</taxon>
        <taxon>Fibrobacteria</taxon>
        <taxon>Fibrobacterales</taxon>
        <taxon>Fibrobacteraceae</taxon>
        <taxon>Fibrobacter</taxon>
    </lineage>
</organism>
<evidence type="ECO:0000313" key="2">
    <source>
        <dbReference type="Proteomes" id="UP000190449"/>
    </source>
</evidence>
<dbReference type="STRING" id="28122.SAMN02745108_02669"/>
<dbReference type="RefSeq" id="WP_078777340.1">
    <property type="nucleotide sequence ID" value="NZ_FUWU01000070.1"/>
</dbReference>
<dbReference type="EMBL" id="FUWU01000070">
    <property type="protein sequence ID" value="SKA14091.1"/>
    <property type="molecule type" value="Genomic_DNA"/>
</dbReference>
<reference evidence="1 2" key="1">
    <citation type="submission" date="2017-02" db="EMBL/GenBank/DDBJ databases">
        <authorList>
            <person name="Peterson S.W."/>
        </authorList>
    </citation>
    <scope>NUCLEOTIDE SEQUENCE [LARGE SCALE GENOMIC DNA]</scope>
    <source>
        <strain evidence="1 2">ATCC 43854</strain>
    </source>
</reference>
<sequence>MFSKPYPSSKIKVPISCFTRKQLEIDMVDYGLETLGKLCNIIIAQYDFWPIPGKEMPHTDNYKMSPPIQFNVYKKNLHFINFVESHENLKRAAYCRYLFEKYTSLPRCRRELFVQSQCVKTLESSIENRASVALNYRGERHSCIPCFIAFSPSLARAYVVVYEVGVENSPDCFRTLRIAHIRDVAAGLQDSALPILSQYRIKQQIDLYREHFDPYLSYGKKVRIRLTAEGERMLRNIVTNRPEICGEPVNGIYEFYCTETHAKHYFAQFLKEAEVLSPFSLREWFAGQFQQAVSVYNKEGVPLEQSSDSTQDTSL</sequence>
<accession>A0A1T4REN0</accession>